<dbReference type="PROSITE" id="PS50893">
    <property type="entry name" value="ABC_TRANSPORTER_2"/>
    <property type="match status" value="1"/>
</dbReference>
<dbReference type="GO" id="GO:0016887">
    <property type="term" value="F:ATP hydrolysis activity"/>
    <property type="evidence" value="ECO:0007669"/>
    <property type="project" value="InterPro"/>
</dbReference>
<dbReference type="AlphaFoldDB" id="A0A7U8GS43"/>
<gene>
    <name evidence="5" type="ORF">MED92_10414</name>
</gene>
<dbReference type="RefSeq" id="WP_007019749.1">
    <property type="nucleotide sequence ID" value="NZ_CH724125.1"/>
</dbReference>
<evidence type="ECO:0000256" key="3">
    <source>
        <dbReference type="ARBA" id="ARBA00022840"/>
    </source>
</evidence>
<keyword evidence="6" id="KW-1185">Reference proteome</keyword>
<accession>A0A7U8GS43</accession>
<dbReference type="InterPro" id="IPR003593">
    <property type="entry name" value="AAA+_ATPase"/>
</dbReference>
<dbReference type="OrthoDB" id="9802264at2"/>
<dbReference type="InterPro" id="IPR003439">
    <property type="entry name" value="ABC_transporter-like_ATP-bd"/>
</dbReference>
<dbReference type="EMBL" id="AAOW01000004">
    <property type="protein sequence ID" value="EAR62112.1"/>
    <property type="molecule type" value="Genomic_DNA"/>
</dbReference>
<sequence>MYKFVINKLKFAEKVVLKDIQVELDKGETLCILGPSGCGKTTLLNVMAGINQTSDFSGSGWQGQPPDIAYLFQEPRLLPWRTVLQNLCLIEPNTKKVFELLHKVGLDQYADYYPAALSLGMERRVALVRCLLLSPEIVLMDEALASLDESTAAEMRKLIKQLICDHPGKSLIYVTHDKRDAQELADQIMILNSH</sequence>
<keyword evidence="2" id="KW-0547">Nucleotide-binding</keyword>
<name>A0A7U8GS43_NEPCE</name>
<dbReference type="InterPro" id="IPR050093">
    <property type="entry name" value="ABC_SmlMolc_Importer"/>
</dbReference>
<keyword evidence="1" id="KW-0813">Transport</keyword>
<dbReference type="Gene3D" id="3.40.50.300">
    <property type="entry name" value="P-loop containing nucleotide triphosphate hydrolases"/>
    <property type="match status" value="1"/>
</dbReference>
<organism evidence="5 6">
    <name type="scientific">Neptuniibacter caesariensis</name>
    <dbReference type="NCBI Taxonomy" id="207954"/>
    <lineage>
        <taxon>Bacteria</taxon>
        <taxon>Pseudomonadati</taxon>
        <taxon>Pseudomonadota</taxon>
        <taxon>Gammaproteobacteria</taxon>
        <taxon>Oceanospirillales</taxon>
        <taxon>Oceanospirillaceae</taxon>
        <taxon>Neptuniibacter</taxon>
    </lineage>
</organism>
<feature type="domain" description="ABC transporter" evidence="4">
    <location>
        <begin position="1"/>
        <end position="193"/>
    </location>
</feature>
<evidence type="ECO:0000313" key="6">
    <source>
        <dbReference type="Proteomes" id="UP000002171"/>
    </source>
</evidence>
<dbReference type="PANTHER" id="PTHR42781">
    <property type="entry name" value="SPERMIDINE/PUTRESCINE IMPORT ATP-BINDING PROTEIN POTA"/>
    <property type="match status" value="1"/>
</dbReference>
<reference evidence="5 6" key="1">
    <citation type="submission" date="2006-02" db="EMBL/GenBank/DDBJ databases">
        <authorList>
            <person name="Pinhassi J."/>
            <person name="Pedros-Alio C."/>
            <person name="Ferriera S."/>
            <person name="Johnson J."/>
            <person name="Kravitz S."/>
            <person name="Halpern A."/>
            <person name="Remington K."/>
            <person name="Beeson K."/>
            <person name="Tran B."/>
            <person name="Rogers Y.-H."/>
            <person name="Friedman R."/>
            <person name="Venter J.C."/>
        </authorList>
    </citation>
    <scope>NUCLEOTIDE SEQUENCE [LARGE SCALE GENOMIC DNA]</scope>
    <source>
        <strain evidence="5 6">MED92</strain>
    </source>
</reference>
<evidence type="ECO:0000256" key="1">
    <source>
        <dbReference type="ARBA" id="ARBA00022448"/>
    </source>
</evidence>
<evidence type="ECO:0000259" key="4">
    <source>
        <dbReference type="PROSITE" id="PS50893"/>
    </source>
</evidence>
<dbReference type="SMART" id="SM00382">
    <property type="entry name" value="AAA"/>
    <property type="match status" value="1"/>
</dbReference>
<dbReference type="Proteomes" id="UP000002171">
    <property type="component" value="Unassembled WGS sequence"/>
</dbReference>
<proteinExistence type="predicted"/>
<keyword evidence="3 5" id="KW-0067">ATP-binding</keyword>
<dbReference type="GO" id="GO:0005524">
    <property type="term" value="F:ATP binding"/>
    <property type="evidence" value="ECO:0007669"/>
    <property type="project" value="UniProtKB-KW"/>
</dbReference>
<dbReference type="SUPFAM" id="SSF52540">
    <property type="entry name" value="P-loop containing nucleoside triphosphate hydrolases"/>
    <property type="match status" value="1"/>
</dbReference>
<dbReference type="InterPro" id="IPR027417">
    <property type="entry name" value="P-loop_NTPase"/>
</dbReference>
<protein>
    <submittedName>
        <fullName evidence="5">ABC transporter, ATP-binding protein</fullName>
    </submittedName>
</protein>
<comment type="caution">
    <text evidence="5">The sequence shown here is derived from an EMBL/GenBank/DDBJ whole genome shotgun (WGS) entry which is preliminary data.</text>
</comment>
<evidence type="ECO:0000313" key="5">
    <source>
        <dbReference type="EMBL" id="EAR62112.1"/>
    </source>
</evidence>
<dbReference type="PANTHER" id="PTHR42781:SF9">
    <property type="entry name" value="AMINO ACID ABC TRANSPORTER, ATP-BINDING PROTEIN-RELATED"/>
    <property type="match status" value="1"/>
</dbReference>
<dbReference type="Pfam" id="PF00005">
    <property type="entry name" value="ABC_tran"/>
    <property type="match status" value="1"/>
</dbReference>
<evidence type="ECO:0000256" key="2">
    <source>
        <dbReference type="ARBA" id="ARBA00022741"/>
    </source>
</evidence>